<dbReference type="AlphaFoldDB" id="A0A2U3N3I1"/>
<evidence type="ECO:0000313" key="6">
    <source>
        <dbReference type="EMBL" id="SPL72109.1"/>
    </source>
</evidence>
<dbReference type="PANTHER" id="PTHR42847">
    <property type="entry name" value="ALKANESULFONATE MONOOXYGENASE"/>
    <property type="match status" value="1"/>
</dbReference>
<evidence type="ECO:0000259" key="5">
    <source>
        <dbReference type="Pfam" id="PF00296"/>
    </source>
</evidence>
<dbReference type="InterPro" id="IPR011251">
    <property type="entry name" value="Luciferase-like_dom"/>
</dbReference>
<sequence>MSIEFVGMVFPNQWSETKTTRIFDKIDLDYLKYHARAHEYAGFDKVLIASGPNSPDSTQLAAFLAQHTEKLGFMIAHRPGLLTPNLAARSFATLDHTSGGGRIRIHAITGITAEPQEGDYIVDKVQRYERTGEYLEIIKTLWSSDQPIDYEGKYFNIKNAFCPLKPVNGSSIPISFGGSSDVAYDIAVRHADLYALWGEPLSGVKEQISKLKNAAEKANRPQPEVSLSVRLIIGATEELAWQRAEKILSDIQKNPLFQNNSSVTGHQIKSTGSQRLLAAAQQADHHDKALWMPTATAVGAYGDTTALVGTPDTIIESLLNYVDLGVTTFLNRGYDPVYDTVDYGRYIIPTVREEAAKRKKRVA</sequence>
<gene>
    <name evidence="6" type="primary">msuD</name>
    <name evidence="6" type="ORF">KPC_3287</name>
</gene>
<dbReference type="InterPro" id="IPR036661">
    <property type="entry name" value="Luciferase-like_sf"/>
</dbReference>
<dbReference type="PANTHER" id="PTHR42847:SF4">
    <property type="entry name" value="ALKANESULFONATE MONOOXYGENASE-RELATED"/>
    <property type="match status" value="1"/>
</dbReference>
<evidence type="ECO:0000256" key="2">
    <source>
        <dbReference type="ARBA" id="ARBA00022643"/>
    </source>
</evidence>
<organism evidence="6 7">
    <name type="scientific">Acinetobacter stercoris</name>
    <dbReference type="NCBI Taxonomy" id="2126983"/>
    <lineage>
        <taxon>Bacteria</taxon>
        <taxon>Pseudomonadati</taxon>
        <taxon>Pseudomonadota</taxon>
        <taxon>Gammaproteobacteria</taxon>
        <taxon>Moraxellales</taxon>
        <taxon>Moraxellaceae</taxon>
        <taxon>Acinetobacter</taxon>
    </lineage>
</organism>
<proteinExistence type="predicted"/>
<keyword evidence="3 6" id="KW-0560">Oxidoreductase</keyword>
<dbReference type="EMBL" id="OOGT01000218">
    <property type="protein sequence ID" value="SPL72109.1"/>
    <property type="molecule type" value="Genomic_DNA"/>
</dbReference>
<accession>A0A2U3N3I1</accession>
<evidence type="ECO:0000256" key="4">
    <source>
        <dbReference type="ARBA" id="ARBA00023033"/>
    </source>
</evidence>
<reference evidence="7" key="1">
    <citation type="submission" date="2018-03" db="EMBL/GenBank/DDBJ databases">
        <authorList>
            <person name="Blom J."/>
        </authorList>
    </citation>
    <scope>NUCLEOTIDE SEQUENCE [LARGE SCALE GENOMIC DNA]</scope>
    <source>
        <strain evidence="7">KPC-SM-21</strain>
    </source>
</reference>
<dbReference type="OrthoDB" id="9814695at2"/>
<dbReference type="CDD" id="cd01094">
    <property type="entry name" value="Alkanesulfonate_monoxygenase"/>
    <property type="match status" value="1"/>
</dbReference>
<evidence type="ECO:0000256" key="3">
    <source>
        <dbReference type="ARBA" id="ARBA00023002"/>
    </source>
</evidence>
<protein>
    <submittedName>
        <fullName evidence="6">Methanesulfonate monooxygenase</fullName>
        <ecNumber evidence="6">1.14.14.5</ecNumber>
    </submittedName>
</protein>
<dbReference type="InParanoid" id="A0A2U3N3I1"/>
<dbReference type="Proteomes" id="UP000245974">
    <property type="component" value="Unassembled WGS sequence"/>
</dbReference>
<keyword evidence="4 6" id="KW-0503">Monooxygenase</keyword>
<dbReference type="RefSeq" id="WP_121975510.1">
    <property type="nucleotide sequence ID" value="NZ_OOGT01000218.1"/>
</dbReference>
<keyword evidence="7" id="KW-1185">Reference proteome</keyword>
<dbReference type="SUPFAM" id="SSF51679">
    <property type="entry name" value="Bacterial luciferase-like"/>
    <property type="match status" value="1"/>
</dbReference>
<evidence type="ECO:0000256" key="1">
    <source>
        <dbReference type="ARBA" id="ARBA00022630"/>
    </source>
</evidence>
<keyword evidence="2" id="KW-0288">FMN</keyword>
<name>A0A2U3N3I1_9GAMM</name>
<feature type="domain" description="Luciferase-like" evidence="5">
    <location>
        <begin position="6"/>
        <end position="327"/>
    </location>
</feature>
<dbReference type="EC" id="1.14.14.5" evidence="6"/>
<keyword evidence="1" id="KW-0285">Flavoprotein</keyword>
<dbReference type="Pfam" id="PF00296">
    <property type="entry name" value="Bac_luciferase"/>
    <property type="match status" value="1"/>
</dbReference>
<dbReference type="GO" id="GO:0008726">
    <property type="term" value="F:alkanesulfonate monooxygenase activity"/>
    <property type="evidence" value="ECO:0007669"/>
    <property type="project" value="UniProtKB-EC"/>
</dbReference>
<dbReference type="InterPro" id="IPR050172">
    <property type="entry name" value="SsuD_RutA_monooxygenase"/>
</dbReference>
<evidence type="ECO:0000313" key="7">
    <source>
        <dbReference type="Proteomes" id="UP000245974"/>
    </source>
</evidence>
<dbReference type="Gene3D" id="3.20.20.30">
    <property type="entry name" value="Luciferase-like domain"/>
    <property type="match status" value="1"/>
</dbReference>